<feature type="coiled-coil region" evidence="5">
    <location>
        <begin position="74"/>
        <end position="150"/>
    </location>
</feature>
<evidence type="ECO:0000313" key="9">
    <source>
        <dbReference type="EMBL" id="AGU15130.1"/>
    </source>
</evidence>
<dbReference type="PANTHER" id="PTHR47359">
    <property type="entry name" value="PEPTIDOGLYCAN DL-ENDOPEPTIDASE CWLO"/>
    <property type="match status" value="1"/>
</dbReference>
<comment type="similarity">
    <text evidence="1">Belongs to the peptidase C40 family.</text>
</comment>
<dbReference type="PANTHER" id="PTHR47359:SF3">
    <property type="entry name" value="NLP_P60 DOMAIN-CONTAINING PROTEIN-RELATED"/>
    <property type="match status" value="1"/>
</dbReference>
<feature type="region of interest" description="Disordered" evidence="6">
    <location>
        <begin position="202"/>
        <end position="392"/>
    </location>
</feature>
<accession>U3GUH8</accession>
<organism evidence="9 10">
    <name type="scientific">Corynebacterium argentoratense DSM 44202</name>
    <dbReference type="NCBI Taxonomy" id="1348662"/>
    <lineage>
        <taxon>Bacteria</taxon>
        <taxon>Bacillati</taxon>
        <taxon>Actinomycetota</taxon>
        <taxon>Actinomycetes</taxon>
        <taxon>Mycobacteriales</taxon>
        <taxon>Corynebacteriaceae</taxon>
        <taxon>Corynebacterium</taxon>
    </lineage>
</organism>
<dbReference type="RefSeq" id="WP_020976282.1">
    <property type="nucleotide sequence ID" value="NC_022198.1"/>
</dbReference>
<feature type="compositionally biased region" description="Basic and acidic residues" evidence="6">
    <location>
        <begin position="353"/>
        <end position="389"/>
    </location>
</feature>
<evidence type="ECO:0000256" key="4">
    <source>
        <dbReference type="ARBA" id="ARBA00022807"/>
    </source>
</evidence>
<dbReference type="AlphaFoldDB" id="U3GUH8"/>
<dbReference type="PROSITE" id="PS51935">
    <property type="entry name" value="NLPC_P60"/>
    <property type="match status" value="1"/>
</dbReference>
<feature type="compositionally biased region" description="Polar residues" evidence="6">
    <location>
        <begin position="257"/>
        <end position="273"/>
    </location>
</feature>
<keyword evidence="4" id="KW-0788">Thiol protease</keyword>
<dbReference type="Proteomes" id="UP000016943">
    <property type="component" value="Chromosome"/>
</dbReference>
<feature type="compositionally biased region" description="Basic and acidic residues" evidence="6">
    <location>
        <begin position="202"/>
        <end position="231"/>
    </location>
</feature>
<evidence type="ECO:0000256" key="2">
    <source>
        <dbReference type="ARBA" id="ARBA00022670"/>
    </source>
</evidence>
<dbReference type="GeneID" id="78249775"/>
<feature type="compositionally biased region" description="Low complexity" evidence="6">
    <location>
        <begin position="296"/>
        <end position="341"/>
    </location>
</feature>
<dbReference type="InterPro" id="IPR038765">
    <property type="entry name" value="Papain-like_cys_pep_sf"/>
</dbReference>
<dbReference type="KEGG" id="caz:CARG_04960"/>
<dbReference type="GO" id="GO:0008234">
    <property type="term" value="F:cysteine-type peptidase activity"/>
    <property type="evidence" value="ECO:0007669"/>
    <property type="project" value="UniProtKB-KW"/>
</dbReference>
<dbReference type="InterPro" id="IPR000064">
    <property type="entry name" value="NLP_P60_dom"/>
</dbReference>
<evidence type="ECO:0000256" key="6">
    <source>
        <dbReference type="SAM" id="MobiDB-lite"/>
    </source>
</evidence>
<keyword evidence="5" id="KW-0175">Coiled coil</keyword>
<feature type="compositionally biased region" description="Basic and acidic residues" evidence="6">
    <location>
        <begin position="274"/>
        <end position="295"/>
    </location>
</feature>
<dbReference type="EMBL" id="CP006365">
    <property type="protein sequence ID" value="AGU15130.1"/>
    <property type="molecule type" value="Genomic_DNA"/>
</dbReference>
<evidence type="ECO:0000313" key="10">
    <source>
        <dbReference type="Proteomes" id="UP000016943"/>
    </source>
</evidence>
<dbReference type="SUPFAM" id="SSF54001">
    <property type="entry name" value="Cysteine proteinases"/>
    <property type="match status" value="1"/>
</dbReference>
<dbReference type="eggNOG" id="COG0791">
    <property type="taxonomic scope" value="Bacteria"/>
</dbReference>
<keyword evidence="10" id="KW-1185">Reference proteome</keyword>
<feature type="signal peptide" evidence="7">
    <location>
        <begin position="1"/>
        <end position="50"/>
    </location>
</feature>
<dbReference type="GO" id="GO:0006508">
    <property type="term" value="P:proteolysis"/>
    <property type="evidence" value="ECO:0007669"/>
    <property type="project" value="UniProtKB-KW"/>
</dbReference>
<dbReference type="PATRIC" id="fig|1348662.3.peg.974"/>
<dbReference type="Pfam" id="PF00877">
    <property type="entry name" value="NLPC_P60"/>
    <property type="match status" value="1"/>
</dbReference>
<dbReference type="InterPro" id="IPR051794">
    <property type="entry name" value="PG_Endopeptidase_C40"/>
</dbReference>
<sequence>MLFASHRADSTPRARHADRFVNKHTKNSRRMLTAITLSVALSATSLPAYAQPTNPNDAHIAQAHNDVDSRSSDVASLATSLSQTEADIARLENEMGGLREAVNKALVDLHDAQATAERARQESKAARAELDDTQAKMTKAQATLDEISRTAYRGGGTGAPIGEISGSRNSEDSLDRQTFLRVQTEKQRAAIAELDRLRTEKANNESALREARKVAEQREQEAADAEAHARQAIETNGAALQEKQAHRQQLVERRDSAQSQLDSARGTVSTLEGQRQEYLDYERSKQQRAEAEQQAREAAAATDQAQQQAQQAQQEATAAARAAEEATQAAQQATAPQAPATGNEQGPSAQELEQQRRAQEAARKAAEEAAAKKAEAERAEAEAAQRAEAEAQAQQAREAAAAAASAAAAAVIAATAPNHTALDNPYPTDEEAADAVVAAQQQPTAGNDAATGDTVSQTTEGTTDGDNDVIGGLINLLDQITEGTNKAPQTARDITAATTQVVSGSRDEKIEAVINRAMSQLGTPYAWGGGDANGPTLGIRDGGVADAHGDYNKYGFDCSGLVLYAFAAAGISLPHYTGYQYQRGTKVSPSDMQRGDLIFYGPNAENHVAIYLGDGQMIEAPQSGSTVKISPVRWGGMSPYVVRMI</sequence>
<feature type="compositionally biased region" description="Polar residues" evidence="6">
    <location>
        <begin position="453"/>
        <end position="464"/>
    </location>
</feature>
<dbReference type="HOGENOM" id="CLU_026494_0_0_11"/>
<feature type="region of interest" description="Disordered" evidence="6">
    <location>
        <begin position="151"/>
        <end position="176"/>
    </location>
</feature>
<proteinExistence type="inferred from homology"/>
<evidence type="ECO:0000256" key="1">
    <source>
        <dbReference type="ARBA" id="ARBA00007074"/>
    </source>
</evidence>
<keyword evidence="7" id="KW-0732">Signal</keyword>
<reference evidence="9 10" key="1">
    <citation type="journal article" date="2013" name="Genome Announc.">
        <title>Whole-Genome Sequence of the Clinical Strain Corynebacterium argentoratense DSM 44202, Isolated from a Human Throat Specimen.</title>
        <authorList>
            <person name="Bomholt C."/>
            <person name="Glaub A."/>
            <person name="Gravermann K."/>
            <person name="Albersmeier A."/>
            <person name="Brinkrolf K."/>
            <person name="Ruckert C."/>
            <person name="Tauch A."/>
        </authorList>
    </citation>
    <scope>NUCLEOTIDE SEQUENCE [LARGE SCALE GENOMIC DNA]</scope>
    <source>
        <strain evidence="9">DSM 44202</strain>
    </source>
</reference>
<feature type="region of interest" description="Disordered" evidence="6">
    <location>
        <begin position="441"/>
        <end position="468"/>
    </location>
</feature>
<dbReference type="Gene3D" id="3.90.1720.10">
    <property type="entry name" value="endopeptidase domain like (from Nostoc punctiforme)"/>
    <property type="match status" value="1"/>
</dbReference>
<protein>
    <recommendedName>
        <fullName evidence="8">NlpC/P60 domain-containing protein</fullName>
    </recommendedName>
</protein>
<evidence type="ECO:0000256" key="7">
    <source>
        <dbReference type="SAM" id="SignalP"/>
    </source>
</evidence>
<feature type="chain" id="PRO_5004643083" description="NlpC/P60 domain-containing protein" evidence="7">
    <location>
        <begin position="51"/>
        <end position="645"/>
    </location>
</feature>
<feature type="domain" description="NlpC/P60" evidence="8">
    <location>
        <begin position="507"/>
        <end position="645"/>
    </location>
</feature>
<keyword evidence="2" id="KW-0645">Protease</keyword>
<dbReference type="STRING" id="1348662.CARG_04960"/>
<name>U3GUH8_9CORY</name>
<dbReference type="eggNOG" id="COG1196">
    <property type="taxonomic scope" value="Bacteria"/>
</dbReference>
<gene>
    <name evidence="9" type="ORF">CARG_04960</name>
</gene>
<evidence type="ECO:0000259" key="8">
    <source>
        <dbReference type="PROSITE" id="PS51935"/>
    </source>
</evidence>
<evidence type="ECO:0000256" key="3">
    <source>
        <dbReference type="ARBA" id="ARBA00022801"/>
    </source>
</evidence>
<keyword evidence="3" id="KW-0378">Hydrolase</keyword>
<evidence type="ECO:0000256" key="5">
    <source>
        <dbReference type="SAM" id="Coils"/>
    </source>
</evidence>
<feature type="compositionally biased region" description="Basic and acidic residues" evidence="6">
    <location>
        <begin position="243"/>
        <end position="256"/>
    </location>
</feature>
<dbReference type="NCBIfam" id="NF046048">
    <property type="entry name" value="NlpC_P60_DIP1281"/>
    <property type="match status" value="1"/>
</dbReference>